<feature type="compositionally biased region" description="Low complexity" evidence="1">
    <location>
        <begin position="107"/>
        <end position="127"/>
    </location>
</feature>
<evidence type="ECO:0000256" key="1">
    <source>
        <dbReference type="SAM" id="MobiDB-lite"/>
    </source>
</evidence>
<evidence type="ECO:0000256" key="2">
    <source>
        <dbReference type="SAM" id="Phobius"/>
    </source>
</evidence>
<dbReference type="EMBL" id="NWBP01000008">
    <property type="protein sequence ID" value="PCC83732.1"/>
    <property type="molecule type" value="Genomic_DNA"/>
</dbReference>
<keyword evidence="2" id="KW-0472">Membrane</keyword>
<feature type="region of interest" description="Disordered" evidence="1">
    <location>
        <begin position="86"/>
        <end position="161"/>
    </location>
</feature>
<feature type="compositionally biased region" description="Low complexity" evidence="1">
    <location>
        <begin position="134"/>
        <end position="148"/>
    </location>
</feature>
<feature type="compositionally biased region" description="Polar residues" evidence="1">
    <location>
        <begin position="1"/>
        <end position="47"/>
    </location>
</feature>
<name>A0A2A4AMJ9_9CORY</name>
<evidence type="ECO:0000313" key="3">
    <source>
        <dbReference type="EMBL" id="PCC83732.1"/>
    </source>
</evidence>
<accession>A0A2A4AMJ9</accession>
<dbReference type="AlphaFoldDB" id="A0A2A4AMJ9"/>
<evidence type="ECO:0000313" key="4">
    <source>
        <dbReference type="Proteomes" id="UP000218690"/>
    </source>
</evidence>
<feature type="transmembrane region" description="Helical" evidence="2">
    <location>
        <begin position="60"/>
        <end position="82"/>
    </location>
</feature>
<protein>
    <submittedName>
        <fullName evidence="3">Uncharacterized protein</fullName>
    </submittedName>
</protein>
<gene>
    <name evidence="3" type="ORF">COM45_01860</name>
</gene>
<dbReference type="Proteomes" id="UP000218690">
    <property type="component" value="Unassembled WGS sequence"/>
</dbReference>
<proteinExistence type="predicted"/>
<sequence length="263" mass="27949">MTNPNQGPNHYPSLPTNMYSGAQSQSPFGEQNPYTDPNGRYQSTQPMGFTAPTARPSRNWVPILCILAVILAMLIGGGVVWADKKSDEAQQPPVAPAPPSTEVSENPVTTTEETESDPTPTQDSSSPAQNNSPRYQQRQQPRQQTHTTTQRKDYPAGLSANGWDGISGAQCNGGEAVYAAKKSAPQAHIVICDESSGLVYRGNWSSGPAVGTASGSGTSYTATFNDVSQLLINGGEFTIIPDSTSYDSSKLDTGQFSTVWSAN</sequence>
<keyword evidence="2" id="KW-0812">Transmembrane</keyword>
<keyword evidence="2" id="KW-1133">Transmembrane helix</keyword>
<comment type="caution">
    <text evidence="3">The sequence shown here is derived from an EMBL/GenBank/DDBJ whole genome shotgun (WGS) entry which is preliminary data.</text>
</comment>
<organism evidence="3 4">
    <name type="scientific">Corynebacterium accolens</name>
    <dbReference type="NCBI Taxonomy" id="38284"/>
    <lineage>
        <taxon>Bacteria</taxon>
        <taxon>Bacillati</taxon>
        <taxon>Actinomycetota</taxon>
        <taxon>Actinomycetes</taxon>
        <taxon>Mycobacteriales</taxon>
        <taxon>Corynebacteriaceae</taxon>
        <taxon>Corynebacterium</taxon>
    </lineage>
</organism>
<reference evidence="3 4" key="1">
    <citation type="submission" date="2017-09" db="EMBL/GenBank/DDBJ databases">
        <title>Draft Genome Sequence of Corynebacterium accolens AH4003.</title>
        <authorList>
            <person name="Chen Y."/>
            <person name="Oosthuysen W.F."/>
            <person name="Kelley S."/>
            <person name="Horswill A."/>
        </authorList>
    </citation>
    <scope>NUCLEOTIDE SEQUENCE [LARGE SCALE GENOMIC DNA]</scope>
    <source>
        <strain evidence="3 4">AH4003</strain>
    </source>
</reference>
<feature type="region of interest" description="Disordered" evidence="1">
    <location>
        <begin position="1"/>
        <end position="55"/>
    </location>
</feature>